<feature type="transmembrane region" description="Helical" evidence="1">
    <location>
        <begin position="243"/>
        <end position="267"/>
    </location>
</feature>
<feature type="transmembrane region" description="Helical" evidence="1">
    <location>
        <begin position="283"/>
        <end position="302"/>
    </location>
</feature>
<protein>
    <submittedName>
        <fullName evidence="3">Uncharacterized protein</fullName>
    </submittedName>
</protein>
<dbReference type="AlphaFoldDB" id="A0A0L8HSG8"/>
<feature type="chain" id="PRO_5005583983" evidence="2">
    <location>
        <begin position="19"/>
        <end position="323"/>
    </location>
</feature>
<gene>
    <name evidence="3" type="ORF">OCBIM_22007132mg</name>
</gene>
<keyword evidence="1" id="KW-0472">Membrane</keyword>
<feature type="transmembrane region" description="Helical" evidence="1">
    <location>
        <begin position="210"/>
        <end position="231"/>
    </location>
</feature>
<accession>A0A0L8HSG8</accession>
<keyword evidence="2" id="KW-0732">Signal</keyword>
<keyword evidence="1" id="KW-1133">Transmembrane helix</keyword>
<feature type="signal peptide" evidence="2">
    <location>
        <begin position="1"/>
        <end position="18"/>
    </location>
</feature>
<reference evidence="3" key="1">
    <citation type="submission" date="2015-07" db="EMBL/GenBank/DDBJ databases">
        <title>MeaNS - Measles Nucleotide Surveillance Program.</title>
        <authorList>
            <person name="Tran T."/>
            <person name="Druce J."/>
        </authorList>
    </citation>
    <scope>NUCLEOTIDE SEQUENCE</scope>
    <source>
        <strain evidence="3">UCB-OBI-ISO-001</strain>
        <tissue evidence="3">Gonad</tissue>
    </source>
</reference>
<sequence length="323" mass="36466">MQTLTMSLFLVLFFCAMCESIGHDIVPNGTIYLGESVTLYITVPNMKRPVVWKSLNYKYECDRTCADGVDYKVTQTGNISTLWIRNVSWKFSTWIFYDDNLHYAQINLDINVKPKIEIKQTSCEYKVMALCSLPPTHIECLYDKKHLKFTDTVKSNCSDGKTISNVGTLKFSKFSGNVNCSFTLAKIFSEYRMLQIECEGPDPWICPTTIVLLCVSVLFIIMTIAVIIWCQKNGNGEDSVPRICLTAIVLLSVSVLLFILMIIVIIFKCIKGKESLSGSQTPAIVLLVTVLISLIIAGFCLLKNIIHLKIQKTGNEKKRLIRK</sequence>
<dbReference type="KEGG" id="obi:106868859"/>
<name>A0A0L8HSG8_OCTBM</name>
<keyword evidence="1" id="KW-0812">Transmembrane</keyword>
<evidence type="ECO:0000256" key="1">
    <source>
        <dbReference type="SAM" id="Phobius"/>
    </source>
</evidence>
<proteinExistence type="predicted"/>
<dbReference type="EMBL" id="KQ417381">
    <property type="protein sequence ID" value="KOF92151.1"/>
    <property type="molecule type" value="Genomic_DNA"/>
</dbReference>
<evidence type="ECO:0000256" key="2">
    <source>
        <dbReference type="SAM" id="SignalP"/>
    </source>
</evidence>
<dbReference type="OrthoDB" id="10357991at2759"/>
<evidence type="ECO:0000313" key="3">
    <source>
        <dbReference type="EMBL" id="KOF92151.1"/>
    </source>
</evidence>
<organism evidence="3">
    <name type="scientific">Octopus bimaculoides</name>
    <name type="common">California two-spotted octopus</name>
    <dbReference type="NCBI Taxonomy" id="37653"/>
    <lineage>
        <taxon>Eukaryota</taxon>
        <taxon>Metazoa</taxon>
        <taxon>Spiralia</taxon>
        <taxon>Lophotrochozoa</taxon>
        <taxon>Mollusca</taxon>
        <taxon>Cephalopoda</taxon>
        <taxon>Coleoidea</taxon>
        <taxon>Octopodiformes</taxon>
        <taxon>Octopoda</taxon>
        <taxon>Incirrata</taxon>
        <taxon>Octopodidae</taxon>
        <taxon>Octopus</taxon>
    </lineage>
</organism>